<dbReference type="GO" id="GO:0006357">
    <property type="term" value="P:regulation of transcription by RNA polymerase II"/>
    <property type="evidence" value="ECO:0007669"/>
    <property type="project" value="InterPro"/>
</dbReference>
<proteinExistence type="predicted"/>
<name>A0A0D2N212_HYPSF</name>
<dbReference type="GO" id="GO:0032784">
    <property type="term" value="P:regulation of DNA-templated transcription elongation"/>
    <property type="evidence" value="ECO:0007669"/>
    <property type="project" value="InterPro"/>
</dbReference>
<dbReference type="SUPFAM" id="SSF50104">
    <property type="entry name" value="Translation proteins SH3-like domain"/>
    <property type="match status" value="1"/>
</dbReference>
<dbReference type="GO" id="GO:0003729">
    <property type="term" value="F:mRNA binding"/>
    <property type="evidence" value="ECO:0007669"/>
    <property type="project" value="TreeGrafter"/>
</dbReference>
<feature type="compositionally biased region" description="Acidic residues" evidence="1">
    <location>
        <begin position="22"/>
        <end position="32"/>
    </location>
</feature>
<protein>
    <recommendedName>
        <fullName evidence="4">Chromatin elongation factor spt5</fullName>
    </recommendedName>
</protein>
<dbReference type="InterPro" id="IPR039659">
    <property type="entry name" value="SPT5"/>
</dbReference>
<accession>A0A0D2N212</accession>
<keyword evidence="3" id="KW-1185">Reference proteome</keyword>
<dbReference type="GO" id="GO:0006368">
    <property type="term" value="P:transcription elongation by RNA polymerase II"/>
    <property type="evidence" value="ECO:0007669"/>
    <property type="project" value="TreeGrafter"/>
</dbReference>
<dbReference type="Proteomes" id="UP000054270">
    <property type="component" value="Unassembled WGS sequence"/>
</dbReference>
<reference evidence="3" key="1">
    <citation type="submission" date="2014-04" db="EMBL/GenBank/DDBJ databases">
        <title>Evolutionary Origins and Diversification of the Mycorrhizal Mutualists.</title>
        <authorList>
            <consortium name="DOE Joint Genome Institute"/>
            <consortium name="Mycorrhizal Genomics Consortium"/>
            <person name="Kohler A."/>
            <person name="Kuo A."/>
            <person name="Nagy L.G."/>
            <person name="Floudas D."/>
            <person name="Copeland A."/>
            <person name="Barry K.W."/>
            <person name="Cichocki N."/>
            <person name="Veneault-Fourrey C."/>
            <person name="LaButti K."/>
            <person name="Lindquist E.A."/>
            <person name="Lipzen A."/>
            <person name="Lundell T."/>
            <person name="Morin E."/>
            <person name="Murat C."/>
            <person name="Riley R."/>
            <person name="Ohm R."/>
            <person name="Sun H."/>
            <person name="Tunlid A."/>
            <person name="Henrissat B."/>
            <person name="Grigoriev I.V."/>
            <person name="Hibbett D.S."/>
            <person name="Martin F."/>
        </authorList>
    </citation>
    <scope>NUCLEOTIDE SEQUENCE [LARGE SCALE GENOMIC DNA]</scope>
    <source>
        <strain evidence="3">FD-334 SS-4</strain>
    </source>
</reference>
<evidence type="ECO:0000313" key="3">
    <source>
        <dbReference type="Proteomes" id="UP000054270"/>
    </source>
</evidence>
<dbReference type="EMBL" id="KN817766">
    <property type="protein sequence ID" value="KJA13234.1"/>
    <property type="molecule type" value="Genomic_DNA"/>
</dbReference>
<dbReference type="OrthoDB" id="3048815at2759"/>
<dbReference type="PANTHER" id="PTHR11125:SF7">
    <property type="entry name" value="TRANSCRIPTION ELONGATION FACTOR SPT5"/>
    <property type="match status" value="1"/>
</dbReference>
<sequence>MKRKALGARQFLDIEARASDENSTDEDDESDLLDPFIDTTADDDEDMFYRSQQDYENDEGADTFFEDLLSRAHLNAAEGSSSSDLDARHTYTDQHLAFQPDADDFPLWRVSCTIGSEEIVLSSLLLLVCQEHQLRSAFTRGSIRGIPGILRTKQGVLRNRINPEDQLGLLRMISVDTMVEAGKWVQVKKGLYKGDIGLVAATHSWGIDLLLVPRLASRPQANKHKRKASTMKITPKLFDPVDYEAALSVNIPRQQDNSYTLGRLRFVSGLVVKTYDYHSISSAVQDIPWGHFTMFILSKHPNVDVASMPRPSEWTFVEEDRVIIRPSCKTGVLKSMGIDYAAVDIAEEGIFHFPWMDIRKAFNVGDFVSATDGDPRGNKGWVVELKDEIAVVCCADEIVDNDQMGGHVPSPKDVKLIDFHVNCLRATEKPFQFAFQPTTFHEPLAKHIRHPWCGKAIIISKSGHPRKGETGEILDVLLNQKTSTGLALVVQLTRFNPHAPFRKITVDCDHVAEELTGLQLDASDQSNNHRKRFALEYISPPVVESSGGATPIPTPSCSTSAWPCQSPIPVSDSIGTPLWTTPSTLQSPLQAPAGKPLSHVLLNPSLANLEVNVIVNNSPKYKNKELTASIHLMDGLRGQYGRDDHSPAVSTPAITRRCPATTARRALSTANDWGLHSTPPGRLLTPRPPLDSMATMHPTDYQRSDVIIPPTVREFPTSAYFTAAILPWRPLSTANNRQRRSTPLLHCSLS</sequence>
<evidence type="ECO:0000256" key="1">
    <source>
        <dbReference type="SAM" id="MobiDB-lite"/>
    </source>
</evidence>
<feature type="region of interest" description="Disordered" evidence="1">
    <location>
        <begin position="14"/>
        <end position="39"/>
    </location>
</feature>
<evidence type="ECO:0000313" key="2">
    <source>
        <dbReference type="EMBL" id="KJA13234.1"/>
    </source>
</evidence>
<dbReference type="PANTHER" id="PTHR11125">
    <property type="entry name" value="SUPPRESSOR OF TY 5"/>
    <property type="match status" value="1"/>
</dbReference>
<dbReference type="AlphaFoldDB" id="A0A0D2N212"/>
<dbReference type="OMA" id="STANDWG"/>
<dbReference type="GO" id="GO:0032044">
    <property type="term" value="C:DSIF complex"/>
    <property type="evidence" value="ECO:0007669"/>
    <property type="project" value="TreeGrafter"/>
</dbReference>
<dbReference type="STRING" id="945553.A0A0D2N212"/>
<evidence type="ECO:0008006" key="4">
    <source>
        <dbReference type="Google" id="ProtNLM"/>
    </source>
</evidence>
<organism evidence="2 3">
    <name type="scientific">Hypholoma sublateritium (strain FD-334 SS-4)</name>
    <dbReference type="NCBI Taxonomy" id="945553"/>
    <lineage>
        <taxon>Eukaryota</taxon>
        <taxon>Fungi</taxon>
        <taxon>Dikarya</taxon>
        <taxon>Basidiomycota</taxon>
        <taxon>Agaricomycotina</taxon>
        <taxon>Agaricomycetes</taxon>
        <taxon>Agaricomycetidae</taxon>
        <taxon>Agaricales</taxon>
        <taxon>Agaricineae</taxon>
        <taxon>Strophariaceae</taxon>
        <taxon>Hypholoma</taxon>
    </lineage>
</organism>
<gene>
    <name evidence="2" type="ORF">HYPSUDRAFT_209719</name>
</gene>
<dbReference type="InterPro" id="IPR008991">
    <property type="entry name" value="Translation_prot_SH3-like_sf"/>
</dbReference>